<evidence type="ECO:0000313" key="2">
    <source>
        <dbReference type="Proteomes" id="UP000805649"/>
    </source>
</evidence>
<gene>
    <name evidence="1" type="ORF">CTRU02_201537</name>
</gene>
<sequence>MAPGKKSKPTEVQRDTEDSSSDNKPKSFKGKRRVSTKNAAPKRPIPSAVLKYAKKRNFEIAEEDSEDDGTNKPSKRRKKKNSNKKLWGYDDFTHRELPPSRDYGATFAAKSTAHYTWGVPSLVFSTPPPIGKEPEKANTPTKNKGKGKEIAKPGRSSVPTQSDGGGGGSSSSAANPESSKRGPLGEKKGVEETTKAVKEVGNFPNETSFLLFPLEIRQRVYRYLLVADNPVRVRQGWSAVYPRNRPCLETSILRVCRQVRNEAINTLYGENQFLYLLRETISPPTTDEFGEDEIVVQHPSIVVENRGSGYDDNSDAEYTEDEGSTPIEQSTQDPQVEIDIRRFGHKFRHIKVVAEPNRTEKGYLLSMANAISVFRNLKPLRPRIHTIAIEITPRYDDDIGDLTFLNFFENTSEVTKALRGLPCQFIEIYVNTSETSQECIRVNMTYAANLRRARRGEKDPWEGDVQMKEYRSLEAGKAQRQIDTLPSLIREAWQKDNAEFLELQKSDGEDTDDDLLWGQDYD</sequence>
<dbReference type="Proteomes" id="UP000805649">
    <property type="component" value="Unassembled WGS sequence"/>
</dbReference>
<accession>A0ACC3ZHX5</accession>
<name>A0ACC3ZHX5_COLTU</name>
<dbReference type="EMBL" id="VUJX02000001">
    <property type="protein sequence ID" value="KAL0943650.1"/>
    <property type="molecule type" value="Genomic_DNA"/>
</dbReference>
<keyword evidence="2" id="KW-1185">Reference proteome</keyword>
<proteinExistence type="predicted"/>
<comment type="caution">
    <text evidence="1">The sequence shown here is derived from an EMBL/GenBank/DDBJ whole genome shotgun (WGS) entry which is preliminary data.</text>
</comment>
<organism evidence="1 2">
    <name type="scientific">Colletotrichum truncatum</name>
    <name type="common">Anthracnose fungus</name>
    <name type="synonym">Colletotrichum capsici</name>
    <dbReference type="NCBI Taxonomy" id="5467"/>
    <lineage>
        <taxon>Eukaryota</taxon>
        <taxon>Fungi</taxon>
        <taxon>Dikarya</taxon>
        <taxon>Ascomycota</taxon>
        <taxon>Pezizomycotina</taxon>
        <taxon>Sordariomycetes</taxon>
        <taxon>Hypocreomycetidae</taxon>
        <taxon>Glomerellales</taxon>
        <taxon>Glomerellaceae</taxon>
        <taxon>Colletotrichum</taxon>
        <taxon>Colletotrichum truncatum species complex</taxon>
    </lineage>
</organism>
<evidence type="ECO:0000313" key="1">
    <source>
        <dbReference type="EMBL" id="KAL0943650.1"/>
    </source>
</evidence>
<reference evidence="1 2" key="1">
    <citation type="journal article" date="2020" name="Phytopathology">
        <title>Genome Sequence Resources of Colletotrichum truncatum, C. plurivorum, C. musicola, and C. sojae: Four Species Pathogenic to Soybean (Glycine max).</title>
        <authorList>
            <person name="Rogerio F."/>
            <person name="Boufleur T.R."/>
            <person name="Ciampi-Guillardi M."/>
            <person name="Sukno S.A."/>
            <person name="Thon M.R."/>
            <person name="Massola Junior N.S."/>
            <person name="Baroncelli R."/>
        </authorList>
    </citation>
    <scope>NUCLEOTIDE SEQUENCE [LARGE SCALE GENOMIC DNA]</scope>
    <source>
        <strain evidence="1 2">CMES1059</strain>
    </source>
</reference>
<protein>
    <submittedName>
        <fullName evidence="1">Uncharacterized protein</fullName>
    </submittedName>
</protein>